<dbReference type="PROSITE" id="PS00086">
    <property type="entry name" value="CYTOCHROME_P450"/>
    <property type="match status" value="1"/>
</dbReference>
<evidence type="ECO:0000256" key="9">
    <source>
        <dbReference type="RuleBase" id="RU000461"/>
    </source>
</evidence>
<evidence type="ECO:0000313" key="10">
    <source>
        <dbReference type="EMBL" id="OQE21680.1"/>
    </source>
</evidence>
<evidence type="ECO:0000256" key="2">
    <source>
        <dbReference type="ARBA" id="ARBA00010617"/>
    </source>
</evidence>
<dbReference type="PANTHER" id="PTHR46300:SF7">
    <property type="entry name" value="P450, PUTATIVE (EUROFUNG)-RELATED"/>
    <property type="match status" value="1"/>
</dbReference>
<evidence type="ECO:0000256" key="6">
    <source>
        <dbReference type="ARBA" id="ARBA00023004"/>
    </source>
</evidence>
<keyword evidence="11" id="KW-1185">Reference proteome</keyword>
<dbReference type="AlphaFoldDB" id="A0A1V6T6Y3"/>
<keyword evidence="3 8" id="KW-0349">Heme</keyword>
<evidence type="ECO:0008006" key="12">
    <source>
        <dbReference type="Google" id="ProtNLM"/>
    </source>
</evidence>
<evidence type="ECO:0000256" key="3">
    <source>
        <dbReference type="ARBA" id="ARBA00022617"/>
    </source>
</evidence>
<evidence type="ECO:0000256" key="7">
    <source>
        <dbReference type="ARBA" id="ARBA00023033"/>
    </source>
</evidence>
<dbReference type="PANTHER" id="PTHR46300">
    <property type="entry name" value="P450, PUTATIVE (EUROFUNG)-RELATED-RELATED"/>
    <property type="match status" value="1"/>
</dbReference>
<accession>A0A1V6T6Y3</accession>
<comment type="caution">
    <text evidence="10">The sequence shown here is derived from an EMBL/GenBank/DDBJ whole genome shotgun (WGS) entry which is preliminary data.</text>
</comment>
<dbReference type="GO" id="GO:0005506">
    <property type="term" value="F:iron ion binding"/>
    <property type="evidence" value="ECO:0007669"/>
    <property type="project" value="InterPro"/>
</dbReference>
<dbReference type="GO" id="GO:0020037">
    <property type="term" value="F:heme binding"/>
    <property type="evidence" value="ECO:0007669"/>
    <property type="project" value="InterPro"/>
</dbReference>
<keyword evidence="6 8" id="KW-0408">Iron</keyword>
<dbReference type="PRINTS" id="PR00385">
    <property type="entry name" value="P450"/>
</dbReference>
<dbReference type="Proteomes" id="UP000191285">
    <property type="component" value="Unassembled WGS sequence"/>
</dbReference>
<reference evidence="11" key="1">
    <citation type="journal article" date="2017" name="Nat. Microbiol.">
        <title>Global analysis of biosynthetic gene clusters reveals vast potential of secondary metabolite production in Penicillium species.</title>
        <authorList>
            <person name="Nielsen J.C."/>
            <person name="Grijseels S."/>
            <person name="Prigent S."/>
            <person name="Ji B."/>
            <person name="Dainat J."/>
            <person name="Nielsen K.F."/>
            <person name="Frisvad J.C."/>
            <person name="Workman M."/>
            <person name="Nielsen J."/>
        </authorList>
    </citation>
    <scope>NUCLEOTIDE SEQUENCE [LARGE SCALE GENOMIC DNA]</scope>
    <source>
        <strain evidence="11">IBT 24891</strain>
    </source>
</reference>
<dbReference type="STRING" id="303698.A0A1V6T6Y3"/>
<dbReference type="InterPro" id="IPR002401">
    <property type="entry name" value="Cyt_P450_E_grp-I"/>
</dbReference>
<comment type="similarity">
    <text evidence="2 9">Belongs to the cytochrome P450 family.</text>
</comment>
<dbReference type="Pfam" id="PF00067">
    <property type="entry name" value="p450"/>
    <property type="match status" value="1"/>
</dbReference>
<protein>
    <recommendedName>
        <fullName evidence="12">O-methylsterigmatocystin oxidoreductase</fullName>
    </recommendedName>
</protein>
<dbReference type="CDD" id="cd11065">
    <property type="entry name" value="CYP64-like"/>
    <property type="match status" value="1"/>
</dbReference>
<comment type="cofactor">
    <cofactor evidence="1 8">
        <name>heme</name>
        <dbReference type="ChEBI" id="CHEBI:30413"/>
    </cofactor>
</comment>
<gene>
    <name evidence="10" type="ORF">PENSTE_c011G00749</name>
</gene>
<evidence type="ECO:0000313" key="11">
    <source>
        <dbReference type="Proteomes" id="UP000191285"/>
    </source>
</evidence>
<keyword evidence="4 8" id="KW-0479">Metal-binding</keyword>
<dbReference type="GO" id="GO:0043386">
    <property type="term" value="P:mycotoxin biosynthetic process"/>
    <property type="evidence" value="ECO:0007669"/>
    <property type="project" value="UniProtKB-ARBA"/>
</dbReference>
<proteinExistence type="inferred from homology"/>
<evidence type="ECO:0000256" key="4">
    <source>
        <dbReference type="ARBA" id="ARBA00022723"/>
    </source>
</evidence>
<dbReference type="GO" id="GO:0004497">
    <property type="term" value="F:monooxygenase activity"/>
    <property type="evidence" value="ECO:0007669"/>
    <property type="project" value="UniProtKB-KW"/>
</dbReference>
<dbReference type="Gene3D" id="1.10.630.10">
    <property type="entry name" value="Cytochrome P450"/>
    <property type="match status" value="1"/>
</dbReference>
<dbReference type="InterPro" id="IPR036396">
    <property type="entry name" value="Cyt_P450_sf"/>
</dbReference>
<dbReference type="InterPro" id="IPR050364">
    <property type="entry name" value="Cytochrome_P450_fung"/>
</dbReference>
<evidence type="ECO:0000256" key="8">
    <source>
        <dbReference type="PIRSR" id="PIRSR602401-1"/>
    </source>
</evidence>
<dbReference type="OrthoDB" id="2789670at2759"/>
<dbReference type="InterPro" id="IPR017972">
    <property type="entry name" value="Cyt_P450_CS"/>
</dbReference>
<evidence type="ECO:0000256" key="1">
    <source>
        <dbReference type="ARBA" id="ARBA00001971"/>
    </source>
</evidence>
<dbReference type="EMBL" id="MLKD01000011">
    <property type="protein sequence ID" value="OQE21680.1"/>
    <property type="molecule type" value="Genomic_DNA"/>
</dbReference>
<evidence type="ECO:0000256" key="5">
    <source>
        <dbReference type="ARBA" id="ARBA00023002"/>
    </source>
</evidence>
<dbReference type="InterPro" id="IPR001128">
    <property type="entry name" value="Cyt_P450"/>
</dbReference>
<name>A0A1V6T6Y3_9EURO</name>
<dbReference type="PRINTS" id="PR00463">
    <property type="entry name" value="EP450I"/>
</dbReference>
<sequence>MLFIQKLAALVFCASVFYALRRLFSQKPVAKLPPGPKGKPIIGNLLDLPPSGHQECIHWFKHKEIYGPISSVTVLGKTIVLINDRKLAVQILEKNSAKHSSRPRLVFADELSGWGTAPSGQNNTPLLRAYRRAMAKVIGTRASASKFDSLLEDETRRFAWRVLQTSDKFVDHIRTEAGAFILKITYGYNIEPHGEDPLVSLADLALQQFSNAIVPGAWLVDMIPALKYIPEWFPGANFRKVGRYYFETLTKLVENPLSFTKYQMKEKKEKHSFTSALLEQGEDESIVKWSAVALYGGGADTTVAALEGFFLAMALFPDVQRKAQEEIDRVFGKPTFPTMADREKLPYIDAVVKEALRWHTVANLGVPHRTDEDDIVEGYLIPRDAMLIPNIWSFNNDPELYPEPRVFRPERYIASDGGDTATDPADVSFGFGRRICPGRLIADASLYLTIANTLAVFDIRKPIGDDGKEVELPEDFTPGIISHPIPYTCRITPRSEEHRQLIVDFEKYNPFENSDADDLAKALKVN</sequence>
<dbReference type="SUPFAM" id="SSF48264">
    <property type="entry name" value="Cytochrome P450"/>
    <property type="match status" value="1"/>
</dbReference>
<organism evidence="10 11">
    <name type="scientific">Penicillium steckii</name>
    <dbReference type="NCBI Taxonomy" id="303698"/>
    <lineage>
        <taxon>Eukaryota</taxon>
        <taxon>Fungi</taxon>
        <taxon>Dikarya</taxon>
        <taxon>Ascomycota</taxon>
        <taxon>Pezizomycotina</taxon>
        <taxon>Eurotiomycetes</taxon>
        <taxon>Eurotiomycetidae</taxon>
        <taxon>Eurotiales</taxon>
        <taxon>Aspergillaceae</taxon>
        <taxon>Penicillium</taxon>
    </lineage>
</organism>
<dbReference type="GO" id="GO:0016705">
    <property type="term" value="F:oxidoreductase activity, acting on paired donors, with incorporation or reduction of molecular oxygen"/>
    <property type="evidence" value="ECO:0007669"/>
    <property type="project" value="InterPro"/>
</dbReference>
<keyword evidence="7 9" id="KW-0503">Monooxygenase</keyword>
<keyword evidence="5 9" id="KW-0560">Oxidoreductase</keyword>
<feature type="binding site" description="axial binding residue" evidence="8">
    <location>
        <position position="436"/>
    </location>
    <ligand>
        <name>heme</name>
        <dbReference type="ChEBI" id="CHEBI:30413"/>
    </ligand>
    <ligandPart>
        <name>Fe</name>
        <dbReference type="ChEBI" id="CHEBI:18248"/>
    </ligandPart>
</feature>